<dbReference type="EMBL" id="AFXA01000011">
    <property type="protein sequence ID" value="EGV00069.1"/>
    <property type="molecule type" value="Genomic_DNA"/>
</dbReference>
<keyword evidence="3 6" id="KW-0251">Elongation factor</keyword>
<dbReference type="InterPro" id="IPR036402">
    <property type="entry name" value="EF-Ts_dimer_sf"/>
</dbReference>
<dbReference type="AlphaFoldDB" id="F9UK64"/>
<dbReference type="NCBIfam" id="TIGR00116">
    <property type="entry name" value="tsf"/>
    <property type="match status" value="1"/>
</dbReference>
<gene>
    <name evidence="6" type="primary">tsf</name>
    <name evidence="8" type="ORF">MCSF7_01376</name>
</gene>
<dbReference type="GO" id="GO:0005737">
    <property type="term" value="C:cytoplasm"/>
    <property type="evidence" value="ECO:0007669"/>
    <property type="project" value="UniProtKB-SubCell"/>
</dbReference>
<evidence type="ECO:0000256" key="5">
    <source>
        <dbReference type="ARBA" id="ARBA00025453"/>
    </source>
</evidence>
<dbReference type="CDD" id="cd14275">
    <property type="entry name" value="UBA_EF-Ts"/>
    <property type="match status" value="1"/>
</dbReference>
<keyword evidence="9" id="KW-1185">Reference proteome</keyword>
<organism evidence="8 9">
    <name type="scientific">Mycoplasmopsis columbina SF7</name>
    <dbReference type="NCBI Taxonomy" id="1037410"/>
    <lineage>
        <taxon>Bacteria</taxon>
        <taxon>Bacillati</taxon>
        <taxon>Mycoplasmatota</taxon>
        <taxon>Mycoplasmoidales</taxon>
        <taxon>Metamycoplasmataceae</taxon>
        <taxon>Mycoplasmopsis</taxon>
    </lineage>
</organism>
<evidence type="ECO:0000313" key="8">
    <source>
        <dbReference type="EMBL" id="EGV00069.1"/>
    </source>
</evidence>
<dbReference type="Gene3D" id="3.30.479.20">
    <property type="entry name" value="Elongation factor Ts, dimerisation domain"/>
    <property type="match status" value="2"/>
</dbReference>
<dbReference type="Gene3D" id="1.10.286.20">
    <property type="match status" value="1"/>
</dbReference>
<proteinExistence type="inferred from homology"/>
<evidence type="ECO:0000313" key="9">
    <source>
        <dbReference type="Proteomes" id="UP000004978"/>
    </source>
</evidence>
<keyword evidence="4 6" id="KW-0648">Protein biosynthesis</keyword>
<dbReference type="RefSeq" id="WP_006608682.1">
    <property type="nucleotide sequence ID" value="NZ_AFXA01000011.1"/>
</dbReference>
<dbReference type="InterPro" id="IPR009060">
    <property type="entry name" value="UBA-like_sf"/>
</dbReference>
<keyword evidence="6" id="KW-0963">Cytoplasm</keyword>
<dbReference type="PANTHER" id="PTHR11741">
    <property type="entry name" value="ELONGATION FACTOR TS"/>
    <property type="match status" value="1"/>
</dbReference>
<evidence type="ECO:0000256" key="1">
    <source>
        <dbReference type="ARBA" id="ARBA00005532"/>
    </source>
</evidence>
<evidence type="ECO:0000256" key="6">
    <source>
        <dbReference type="HAMAP-Rule" id="MF_00050"/>
    </source>
</evidence>
<dbReference type="eggNOG" id="COG0264">
    <property type="taxonomic scope" value="Bacteria"/>
</dbReference>
<dbReference type="Gene3D" id="1.10.8.10">
    <property type="entry name" value="DNA helicase RuvA subunit, C-terminal domain"/>
    <property type="match status" value="1"/>
</dbReference>
<sequence>MALDKLALIKEVRERTNGGMVDVKKALEASDWDVEKAIVWLKSNGKIKAAKKAGRVSAEGLVAIAGNNKKAIIVEVNCETDFVVKNEKFKEATNVIAQGLLAANVANGVDANTVVINGKETVAELAENLTATIGEKITFRRFTVVEASEGETLGSFVHINGQIAAIVKVKGSNEEIARNVAMHAAAMKPEYVFVNEVPVERIETFKAEFVKPAGFENKPAQIQEKILQGSLDKKLGEIVLVKQAFMMEDSLTIEKYLANHNSELTAATRYAVGEGIEKVVTDFAAEVAAQMNSN</sequence>
<protein>
    <recommendedName>
        <fullName evidence="2 6">Elongation factor Ts</fullName>
        <shortName evidence="6">EF-Ts</shortName>
    </recommendedName>
</protein>
<dbReference type="Pfam" id="PF00889">
    <property type="entry name" value="EF_TS"/>
    <property type="match status" value="1"/>
</dbReference>
<evidence type="ECO:0000256" key="3">
    <source>
        <dbReference type="ARBA" id="ARBA00022768"/>
    </source>
</evidence>
<evidence type="ECO:0000256" key="4">
    <source>
        <dbReference type="ARBA" id="ARBA00022917"/>
    </source>
</evidence>
<comment type="function">
    <text evidence="5 6">Associates with the EF-Tu.GDP complex and induces the exchange of GDP to GTP. It remains bound to the aminoacyl-tRNA.EF-Tu.GTP complex up to the GTP hydrolysis stage on the ribosome.</text>
</comment>
<comment type="similarity">
    <text evidence="1 6">Belongs to the EF-Ts family.</text>
</comment>
<dbReference type="SUPFAM" id="SSF54713">
    <property type="entry name" value="Elongation factor Ts (EF-Ts), dimerisation domain"/>
    <property type="match status" value="2"/>
</dbReference>
<dbReference type="InterPro" id="IPR014039">
    <property type="entry name" value="Transl_elong_EFTs/EF1B_dimer"/>
</dbReference>
<dbReference type="GO" id="GO:0003746">
    <property type="term" value="F:translation elongation factor activity"/>
    <property type="evidence" value="ECO:0007669"/>
    <property type="project" value="UniProtKB-UniRule"/>
</dbReference>
<dbReference type="InterPro" id="IPR001816">
    <property type="entry name" value="Transl_elong_EFTs/EF1B"/>
</dbReference>
<accession>F9UK64</accession>
<comment type="subcellular location">
    <subcellularLocation>
        <location evidence="6">Cytoplasm</location>
    </subcellularLocation>
</comment>
<dbReference type="Proteomes" id="UP000004978">
    <property type="component" value="Unassembled WGS sequence"/>
</dbReference>
<comment type="caution">
    <text evidence="8">The sequence shown here is derived from an EMBL/GenBank/DDBJ whole genome shotgun (WGS) entry which is preliminary data.</text>
</comment>
<dbReference type="PANTHER" id="PTHR11741:SF0">
    <property type="entry name" value="ELONGATION FACTOR TS, MITOCHONDRIAL"/>
    <property type="match status" value="1"/>
</dbReference>
<name>F9UK64_9BACT</name>
<reference evidence="8 9" key="1">
    <citation type="journal article" date="2013" name="Genome Announc.">
        <title>Genome Sequence of Mycoplasma columbinum Strain SF7.</title>
        <authorList>
            <person name="Guo Z."/>
            <person name="Xu X."/>
            <person name="Zheng Q."/>
            <person name="Li T."/>
            <person name="Kuang S."/>
            <person name="Zhang Z."/>
            <person name="Chen Y."/>
            <person name="Lu X."/>
            <person name="Zhou R."/>
            <person name="Bi D."/>
            <person name="Jin H."/>
        </authorList>
    </citation>
    <scope>NUCLEOTIDE SEQUENCE [LARGE SCALE GENOMIC DNA]</scope>
    <source>
        <strain evidence="8 9">SF7</strain>
    </source>
</reference>
<dbReference type="STRING" id="1037410.MCSF7_01376"/>
<dbReference type="SUPFAM" id="SSF46934">
    <property type="entry name" value="UBA-like"/>
    <property type="match status" value="1"/>
</dbReference>
<dbReference type="HAMAP" id="MF_00050">
    <property type="entry name" value="EF_Ts"/>
    <property type="match status" value="1"/>
</dbReference>
<feature type="domain" description="Translation elongation factor EFTs/EF1B dimerisation" evidence="7">
    <location>
        <begin position="71"/>
        <end position="274"/>
    </location>
</feature>
<evidence type="ECO:0000259" key="7">
    <source>
        <dbReference type="Pfam" id="PF00889"/>
    </source>
</evidence>
<evidence type="ECO:0000256" key="2">
    <source>
        <dbReference type="ARBA" id="ARBA00016956"/>
    </source>
</evidence>
<dbReference type="FunFam" id="1.10.8.10:FF:000001">
    <property type="entry name" value="Elongation factor Ts"/>
    <property type="match status" value="1"/>
</dbReference>
<feature type="region of interest" description="Involved in Mg(2+) ion dislocation from EF-Tu" evidence="6">
    <location>
        <begin position="80"/>
        <end position="83"/>
    </location>
</feature>